<evidence type="ECO:0000313" key="5">
    <source>
        <dbReference type="EMBL" id="PTI27724.1"/>
    </source>
</evidence>
<dbReference type="GO" id="GO:0043565">
    <property type="term" value="F:sequence-specific DNA binding"/>
    <property type="evidence" value="ECO:0007669"/>
    <property type="project" value="InterPro"/>
</dbReference>
<dbReference type="RefSeq" id="WP_107557418.1">
    <property type="nucleotide sequence ID" value="NZ_CANQVP010000053.1"/>
</dbReference>
<dbReference type="InterPro" id="IPR009057">
    <property type="entry name" value="Homeodomain-like_sf"/>
</dbReference>
<dbReference type="STRING" id="1167632.GCA_000286335_02101"/>
<evidence type="ECO:0000256" key="2">
    <source>
        <dbReference type="ARBA" id="ARBA00023125"/>
    </source>
</evidence>
<accession>A0A2T4PQ83</accession>
<dbReference type="PANTHER" id="PTHR43280">
    <property type="entry name" value="ARAC-FAMILY TRANSCRIPTIONAL REGULATOR"/>
    <property type="match status" value="1"/>
</dbReference>
<protein>
    <submittedName>
        <fullName evidence="5">AraC family transcriptional regulator</fullName>
    </submittedName>
</protein>
<dbReference type="Gene3D" id="1.10.10.60">
    <property type="entry name" value="Homeodomain-like"/>
    <property type="match status" value="2"/>
</dbReference>
<proteinExistence type="predicted"/>
<gene>
    <name evidence="5" type="ORF">BU072_12900</name>
</gene>
<dbReference type="AlphaFoldDB" id="A0A2T4PQ83"/>
<dbReference type="SMART" id="SM00342">
    <property type="entry name" value="HTH_ARAC"/>
    <property type="match status" value="1"/>
</dbReference>
<keyword evidence="2" id="KW-0238">DNA-binding</keyword>
<keyword evidence="1" id="KW-0805">Transcription regulation</keyword>
<feature type="domain" description="HTH araC/xylS-type" evidence="4">
    <location>
        <begin position="157"/>
        <end position="255"/>
    </location>
</feature>
<dbReference type="PROSITE" id="PS01124">
    <property type="entry name" value="HTH_ARAC_FAMILY_2"/>
    <property type="match status" value="1"/>
</dbReference>
<dbReference type="EMBL" id="PZFK01000045">
    <property type="protein sequence ID" value="PTI27724.1"/>
    <property type="molecule type" value="Genomic_DNA"/>
</dbReference>
<evidence type="ECO:0000256" key="3">
    <source>
        <dbReference type="ARBA" id="ARBA00023163"/>
    </source>
</evidence>
<evidence type="ECO:0000259" key="4">
    <source>
        <dbReference type="PROSITE" id="PS01124"/>
    </source>
</evidence>
<dbReference type="PANTHER" id="PTHR43280:SF26">
    <property type="entry name" value="ARAC-FAMILY TRANSCRIPTIONAL REGULATOR"/>
    <property type="match status" value="1"/>
</dbReference>
<dbReference type="PROSITE" id="PS00041">
    <property type="entry name" value="HTH_ARAC_FAMILY_1"/>
    <property type="match status" value="1"/>
</dbReference>
<sequence length="300" mass="36002">MRNIYEIKYLKYSATKYRNHVGISFFVVLKGKVMMTIKDESTFYEEGETFIVKHNECYKLDVLEGNIVVQIHLYESLIETMVPELLSNHGHLTSQSEIMMLRDQLIYLCCLNLTHNNNQNLKIMKQLISILEIYKERLFLNNHDCPIIHKNVNPIIEEIKDYIFEHYNERITINTFTHKYHLSESYFSKMFKEQMGVNFKDYLTDIRLLNSIYDLIHTHEKVIDISEKHGFYNVSAYIHSFKLYYGVTPKKYRDMIQNKNTQFARPSFFNEVDNEKNLSIDEIKFYLRHFEQKYTQTVCT</sequence>
<comment type="caution">
    <text evidence="5">The sequence shown here is derived from an EMBL/GenBank/DDBJ whole genome shotgun (WGS) entry which is preliminary data.</text>
</comment>
<dbReference type="InterPro" id="IPR018060">
    <property type="entry name" value="HTH_AraC"/>
</dbReference>
<evidence type="ECO:0000256" key="1">
    <source>
        <dbReference type="ARBA" id="ARBA00023015"/>
    </source>
</evidence>
<dbReference type="Pfam" id="PF12833">
    <property type="entry name" value="HTH_18"/>
    <property type="match status" value="1"/>
</dbReference>
<dbReference type="GO" id="GO:0003700">
    <property type="term" value="F:DNA-binding transcription factor activity"/>
    <property type="evidence" value="ECO:0007669"/>
    <property type="project" value="InterPro"/>
</dbReference>
<dbReference type="InterPro" id="IPR018062">
    <property type="entry name" value="HTH_AraC-typ_CS"/>
</dbReference>
<reference evidence="5 6" key="1">
    <citation type="journal article" date="2016" name="Front. Microbiol.">
        <title>Comprehensive Phylogenetic Analysis of Bovine Non-aureus Staphylococci Species Based on Whole-Genome Sequencing.</title>
        <authorList>
            <person name="Naushad S."/>
            <person name="Barkema H.W."/>
            <person name="Luby C."/>
            <person name="Condas L.A."/>
            <person name="Nobrega D.B."/>
            <person name="Carson D.A."/>
            <person name="De Buck J."/>
        </authorList>
    </citation>
    <scope>NUCLEOTIDE SEQUENCE [LARGE SCALE GENOMIC DNA]</scope>
    <source>
        <strain evidence="5 6">SNUC 2204</strain>
    </source>
</reference>
<dbReference type="SUPFAM" id="SSF46689">
    <property type="entry name" value="Homeodomain-like"/>
    <property type="match status" value="2"/>
</dbReference>
<name>A0A2T4PQ83_9STAP</name>
<organism evidence="5 6">
    <name type="scientific">Mammaliicoccus vitulinus</name>
    <dbReference type="NCBI Taxonomy" id="71237"/>
    <lineage>
        <taxon>Bacteria</taxon>
        <taxon>Bacillati</taxon>
        <taxon>Bacillota</taxon>
        <taxon>Bacilli</taxon>
        <taxon>Bacillales</taxon>
        <taxon>Staphylococcaceae</taxon>
        <taxon>Mammaliicoccus</taxon>
    </lineage>
</organism>
<keyword evidence="3" id="KW-0804">Transcription</keyword>
<dbReference type="Proteomes" id="UP000241209">
    <property type="component" value="Unassembled WGS sequence"/>
</dbReference>
<dbReference type="OrthoDB" id="9776971at2"/>
<evidence type="ECO:0000313" key="6">
    <source>
        <dbReference type="Proteomes" id="UP000241209"/>
    </source>
</evidence>